<dbReference type="InterPro" id="IPR045600">
    <property type="entry name" value="RelA/SpoT_AH_RIS"/>
</dbReference>
<feature type="domain" description="ACT" evidence="7">
    <location>
        <begin position="675"/>
        <end position="750"/>
    </location>
</feature>
<dbReference type="PROSITE" id="PS51671">
    <property type="entry name" value="ACT"/>
    <property type="match status" value="1"/>
</dbReference>
<reference evidence="10" key="1">
    <citation type="journal article" date="2019" name="Int. J. Syst. Evol. Microbiol.">
        <title>The Global Catalogue of Microorganisms (GCM) 10K type strain sequencing project: providing services to taxonomists for standard genome sequencing and annotation.</title>
        <authorList>
            <consortium name="The Broad Institute Genomics Platform"/>
            <consortium name="The Broad Institute Genome Sequencing Center for Infectious Disease"/>
            <person name="Wu L."/>
            <person name="Ma J."/>
        </authorList>
    </citation>
    <scope>NUCLEOTIDE SEQUENCE [LARGE SCALE GENOMIC DNA]</scope>
    <source>
        <strain evidence="10">CCUG 63419</strain>
    </source>
</reference>
<dbReference type="SUPFAM" id="SSF81271">
    <property type="entry name" value="TGS-like"/>
    <property type="match status" value="1"/>
</dbReference>
<evidence type="ECO:0000256" key="6">
    <source>
        <dbReference type="RuleBase" id="RU003847"/>
    </source>
</evidence>
<comment type="similarity">
    <text evidence="6">Belongs to the relA/spoT family.</text>
</comment>
<dbReference type="Pfam" id="PF02824">
    <property type="entry name" value="TGS"/>
    <property type="match status" value="1"/>
</dbReference>
<dbReference type="NCBIfam" id="TIGR00691">
    <property type="entry name" value="spoT_relA"/>
    <property type="match status" value="1"/>
</dbReference>
<evidence type="ECO:0000256" key="3">
    <source>
        <dbReference type="ARBA" id="ARBA00029754"/>
    </source>
</evidence>
<gene>
    <name evidence="9" type="primary">relA</name>
    <name evidence="9" type="ORF">ACFQ0F_00275</name>
</gene>
<evidence type="ECO:0000259" key="7">
    <source>
        <dbReference type="PROSITE" id="PS51671"/>
    </source>
</evidence>
<evidence type="ECO:0000259" key="8">
    <source>
        <dbReference type="PROSITE" id="PS51880"/>
    </source>
</evidence>
<evidence type="ECO:0000256" key="2">
    <source>
        <dbReference type="ARBA" id="ARBA00025704"/>
    </source>
</evidence>
<comment type="pathway">
    <text evidence="2">Purine metabolism.</text>
</comment>
<evidence type="ECO:0000313" key="9">
    <source>
        <dbReference type="EMBL" id="MFD0948842.1"/>
    </source>
</evidence>
<dbReference type="NCBIfam" id="NF008124">
    <property type="entry name" value="PRK10872.1"/>
    <property type="match status" value="1"/>
</dbReference>
<organism evidence="9 10">
    <name type="scientific">Paraperlucidibaca wandonensis</name>
    <dbReference type="NCBI Taxonomy" id="1268273"/>
    <lineage>
        <taxon>Bacteria</taxon>
        <taxon>Pseudomonadati</taxon>
        <taxon>Pseudomonadota</taxon>
        <taxon>Gammaproteobacteria</taxon>
        <taxon>Moraxellales</taxon>
        <taxon>Moraxellaceae</taxon>
        <taxon>Paraperlucidibaca</taxon>
    </lineage>
</organism>
<accession>A0ABW3HDC9</accession>
<dbReference type="Pfam" id="PF13291">
    <property type="entry name" value="ACT_4"/>
    <property type="match status" value="1"/>
</dbReference>
<proteinExistence type="inferred from homology"/>
<dbReference type="PROSITE" id="PS51880">
    <property type="entry name" value="TGS"/>
    <property type="match status" value="1"/>
</dbReference>
<feature type="domain" description="TGS" evidence="8">
    <location>
        <begin position="417"/>
        <end position="478"/>
    </location>
</feature>
<dbReference type="Proteomes" id="UP001597044">
    <property type="component" value="Unassembled WGS sequence"/>
</dbReference>
<dbReference type="InterPro" id="IPR033655">
    <property type="entry name" value="TGS_RelA/SpoT"/>
</dbReference>
<evidence type="ECO:0000256" key="5">
    <source>
        <dbReference type="ARBA" id="ARBA00033308"/>
    </source>
</evidence>
<dbReference type="SUPFAM" id="SSF55021">
    <property type="entry name" value="ACT-like"/>
    <property type="match status" value="1"/>
</dbReference>
<comment type="function">
    <text evidence="6">In eubacteria ppGpp (guanosine 3'-diphosphate 5'-diphosphate) is a mediator of the stringent response that coordinates a variety of cellular activities in response to changes in nutritional abundance.</text>
</comment>
<dbReference type="CDD" id="cd05399">
    <property type="entry name" value="NT_Rel-Spo_like"/>
    <property type="match status" value="1"/>
</dbReference>
<sequence>MVKVRADYPTLADGSVDFETWLDRVEDHVELHDRAELLRACLRAEQLDRDAVARHNIWSSRTSSFLTGLDMADILSELNLDQESLMAAVLYRAVREGKIELAQVDKEFGPDIAGLIEGVLRMAAISRLINPDLHNKNSDEHQLDNVRKMLIAMIDDVRVPLIKLAERTFAIRELKDASDERKRRVAREIFDIYAPLAHRLGIGHVKWELEDLSFRYLEPEAYKQIANLLDEKRLDRDGYIAQVIETVRVQLERMGMGPIEVTGRAKHIYSIWRKMQRKGLGFHELFDVRAIRILLPDVRDCYAALGVVHSLWKHIPKEFDDYIATPKENGYRSLHTAVIGPSGKPIEVQIRTFDMHEEAELGVCAHWTYKEGKASRSDARYENKIAWLRQVLEWQDDIGDQRIEELAEQINLAIHDERIYVFTRDGQVIDLQAGSTPLDFAYHIHTEVGHGCRGAKVNGRIVPLTYKLKTGEQVDIMTHRGGHPSRDWMNPSQGFLAASRSIAKVRTWFKQQAREGNVAEGRGLLERELSRLGIALPKGTLDRLSPRFNMRTGEDVLAALGAGDLPLARITHALSGEQSAAQQELALPEIALRAPRSDQNGAGIMIEGVGNLLSHVAGCCKPVPGESIVGFITQGRGVSIHARGCADYERMAQEDPARTLDVQWQLNEQASYPVDIMVRAWDRTGLLRDVTAVLANEQVNVTGVQTQSDKHDATATLRLTMEVSSLDKLSRVLTRIEQLAMVIEARRLTEHRLPSDSAGETQ</sequence>
<dbReference type="InterPro" id="IPR002912">
    <property type="entry name" value="ACT_dom"/>
</dbReference>
<comment type="caution">
    <text evidence="9">The sequence shown here is derived from an EMBL/GenBank/DDBJ whole genome shotgun (WGS) entry which is preliminary data.</text>
</comment>
<dbReference type="PANTHER" id="PTHR21262:SF31">
    <property type="entry name" value="GTP PYROPHOSPHOKINASE"/>
    <property type="match status" value="1"/>
</dbReference>
<keyword evidence="9" id="KW-0808">Transferase</keyword>
<protein>
    <recommendedName>
        <fullName evidence="1">GTP pyrophosphokinase</fullName>
    </recommendedName>
    <alternativeName>
        <fullName evidence="4">(p)ppGpp synthase</fullName>
    </alternativeName>
    <alternativeName>
        <fullName evidence="3">ATP:GTP 3'-pyrophosphotransferase</fullName>
    </alternativeName>
    <alternativeName>
        <fullName evidence="5">ppGpp synthase I</fullName>
    </alternativeName>
</protein>
<evidence type="ECO:0000256" key="4">
    <source>
        <dbReference type="ARBA" id="ARBA00032407"/>
    </source>
</evidence>
<keyword evidence="10" id="KW-1185">Reference proteome</keyword>
<dbReference type="InterPro" id="IPR004811">
    <property type="entry name" value="RelA/Spo_fam"/>
</dbReference>
<name>A0ABW3HDC9_9GAMM</name>
<dbReference type="InterPro" id="IPR045865">
    <property type="entry name" value="ACT-like_dom_sf"/>
</dbReference>
<dbReference type="GO" id="GO:0008728">
    <property type="term" value="F:GTP diphosphokinase activity"/>
    <property type="evidence" value="ECO:0007669"/>
    <property type="project" value="UniProtKB-EC"/>
</dbReference>
<dbReference type="Gene3D" id="1.10.3210.10">
    <property type="entry name" value="Hypothetical protein af1432"/>
    <property type="match status" value="1"/>
</dbReference>
<dbReference type="InterPro" id="IPR043519">
    <property type="entry name" value="NT_sf"/>
</dbReference>
<evidence type="ECO:0000256" key="1">
    <source>
        <dbReference type="ARBA" id="ARBA00019852"/>
    </source>
</evidence>
<dbReference type="InterPro" id="IPR004095">
    <property type="entry name" value="TGS"/>
</dbReference>
<dbReference type="Pfam" id="PF13328">
    <property type="entry name" value="HD_4"/>
    <property type="match status" value="1"/>
</dbReference>
<dbReference type="InterPro" id="IPR012675">
    <property type="entry name" value="Beta-grasp_dom_sf"/>
</dbReference>
<dbReference type="Gene3D" id="3.10.20.30">
    <property type="match status" value="1"/>
</dbReference>
<dbReference type="Gene3D" id="3.30.70.260">
    <property type="match status" value="1"/>
</dbReference>
<dbReference type="SUPFAM" id="SSF81301">
    <property type="entry name" value="Nucleotidyltransferase"/>
    <property type="match status" value="1"/>
</dbReference>
<dbReference type="Pfam" id="PF19296">
    <property type="entry name" value="RelA_AH_RIS"/>
    <property type="match status" value="1"/>
</dbReference>
<dbReference type="SMART" id="SM00954">
    <property type="entry name" value="RelA_SpoT"/>
    <property type="match status" value="1"/>
</dbReference>
<dbReference type="Gene3D" id="3.30.460.10">
    <property type="entry name" value="Beta Polymerase, domain 2"/>
    <property type="match status" value="1"/>
</dbReference>
<dbReference type="RefSeq" id="WP_340675198.1">
    <property type="nucleotide sequence ID" value="NZ_JBHTIT010000001.1"/>
</dbReference>
<evidence type="ECO:0000313" key="10">
    <source>
        <dbReference type="Proteomes" id="UP001597044"/>
    </source>
</evidence>
<dbReference type="EMBL" id="JBHTIT010000001">
    <property type="protein sequence ID" value="MFD0948842.1"/>
    <property type="molecule type" value="Genomic_DNA"/>
</dbReference>
<dbReference type="CDD" id="cd01668">
    <property type="entry name" value="TGS_RSH"/>
    <property type="match status" value="1"/>
</dbReference>
<dbReference type="CDD" id="cd04876">
    <property type="entry name" value="ACT_RelA-SpoT"/>
    <property type="match status" value="1"/>
</dbReference>
<dbReference type="InterPro" id="IPR007685">
    <property type="entry name" value="RelA_SpoT"/>
</dbReference>
<dbReference type="Pfam" id="PF04607">
    <property type="entry name" value="RelA_SpoT"/>
    <property type="match status" value="1"/>
</dbReference>
<dbReference type="InterPro" id="IPR012676">
    <property type="entry name" value="TGS-like"/>
</dbReference>
<dbReference type="PANTHER" id="PTHR21262">
    <property type="entry name" value="GUANOSINE-3',5'-BIS DIPHOSPHATE 3'-PYROPHOSPHOHYDROLASE"/>
    <property type="match status" value="1"/>
</dbReference>
<dbReference type="SUPFAM" id="SSF109604">
    <property type="entry name" value="HD-domain/PDEase-like"/>
    <property type="match status" value="1"/>
</dbReference>